<name>A0A6A6TVV3_9PEZI</name>
<evidence type="ECO:0000313" key="7">
    <source>
        <dbReference type="EMBL" id="KAF2664189.1"/>
    </source>
</evidence>
<dbReference type="InterPro" id="IPR036861">
    <property type="entry name" value="Endochitinase-like_sf"/>
</dbReference>
<dbReference type="SUPFAM" id="SSF57016">
    <property type="entry name" value="Plant lectins/antimicrobial peptides"/>
    <property type="match status" value="1"/>
</dbReference>
<evidence type="ECO:0000256" key="2">
    <source>
        <dbReference type="PROSITE-ProRule" id="PRU00261"/>
    </source>
</evidence>
<feature type="disulfide bond" evidence="2">
    <location>
        <begin position="29"/>
        <end position="44"/>
    </location>
</feature>
<dbReference type="Gene3D" id="3.30.60.10">
    <property type="entry name" value="Endochitinase-like"/>
    <property type="match status" value="1"/>
</dbReference>
<dbReference type="InterPro" id="IPR001002">
    <property type="entry name" value="Chitin-bd_1"/>
</dbReference>
<feature type="signal peptide" evidence="4">
    <location>
        <begin position="1"/>
        <end position="19"/>
    </location>
</feature>
<dbReference type="CDD" id="cd11618">
    <property type="entry name" value="ChtBD1_1"/>
    <property type="match status" value="1"/>
</dbReference>
<feature type="region of interest" description="Disordered" evidence="3">
    <location>
        <begin position="466"/>
        <end position="491"/>
    </location>
</feature>
<feature type="chain" id="PRO_5025452610" description="Chitin-binding type-1 domain-containing protein" evidence="4">
    <location>
        <begin position="20"/>
        <end position="1541"/>
    </location>
</feature>
<evidence type="ECO:0000256" key="3">
    <source>
        <dbReference type="SAM" id="MobiDB-lite"/>
    </source>
</evidence>
<evidence type="ECO:0000256" key="1">
    <source>
        <dbReference type="ARBA" id="ARBA00022669"/>
    </source>
</evidence>
<protein>
    <recommendedName>
        <fullName evidence="9">Chitin-binding type-1 domain-containing protein</fullName>
    </recommendedName>
</protein>
<accession>A0A6A6TVV3</accession>
<dbReference type="EMBL" id="MU004243">
    <property type="protein sequence ID" value="KAF2664189.1"/>
    <property type="molecule type" value="Genomic_DNA"/>
</dbReference>
<keyword evidence="2" id="KW-1015">Disulfide bond</keyword>
<feature type="domain" description="Apple" evidence="6">
    <location>
        <begin position="280"/>
        <end position="353"/>
    </location>
</feature>
<feature type="domain" description="Chitin-binding type-1" evidence="5">
    <location>
        <begin position="26"/>
        <end position="70"/>
    </location>
</feature>
<dbReference type="InterPro" id="IPR003609">
    <property type="entry name" value="Pan_app"/>
</dbReference>
<feature type="region of interest" description="Disordered" evidence="3">
    <location>
        <begin position="198"/>
        <end position="220"/>
    </location>
</feature>
<evidence type="ECO:0000259" key="5">
    <source>
        <dbReference type="PROSITE" id="PS50941"/>
    </source>
</evidence>
<keyword evidence="4" id="KW-0732">Signal</keyword>
<organism evidence="7 8">
    <name type="scientific">Microthyrium microscopicum</name>
    <dbReference type="NCBI Taxonomy" id="703497"/>
    <lineage>
        <taxon>Eukaryota</taxon>
        <taxon>Fungi</taxon>
        <taxon>Dikarya</taxon>
        <taxon>Ascomycota</taxon>
        <taxon>Pezizomycotina</taxon>
        <taxon>Dothideomycetes</taxon>
        <taxon>Dothideomycetes incertae sedis</taxon>
        <taxon>Microthyriales</taxon>
        <taxon>Microthyriaceae</taxon>
        <taxon>Microthyrium</taxon>
    </lineage>
</organism>
<dbReference type="OrthoDB" id="2019572at2759"/>
<evidence type="ECO:0008006" key="9">
    <source>
        <dbReference type="Google" id="ProtNLM"/>
    </source>
</evidence>
<reference evidence="7" key="1">
    <citation type="journal article" date="2020" name="Stud. Mycol.">
        <title>101 Dothideomycetes genomes: a test case for predicting lifestyles and emergence of pathogens.</title>
        <authorList>
            <person name="Haridas S."/>
            <person name="Albert R."/>
            <person name="Binder M."/>
            <person name="Bloem J."/>
            <person name="Labutti K."/>
            <person name="Salamov A."/>
            <person name="Andreopoulos B."/>
            <person name="Baker S."/>
            <person name="Barry K."/>
            <person name="Bills G."/>
            <person name="Bluhm B."/>
            <person name="Cannon C."/>
            <person name="Castanera R."/>
            <person name="Culley D."/>
            <person name="Daum C."/>
            <person name="Ezra D."/>
            <person name="Gonzalez J."/>
            <person name="Henrissat B."/>
            <person name="Kuo A."/>
            <person name="Liang C."/>
            <person name="Lipzen A."/>
            <person name="Lutzoni F."/>
            <person name="Magnuson J."/>
            <person name="Mondo S."/>
            <person name="Nolan M."/>
            <person name="Ohm R."/>
            <person name="Pangilinan J."/>
            <person name="Park H.-J."/>
            <person name="Ramirez L."/>
            <person name="Alfaro M."/>
            <person name="Sun H."/>
            <person name="Tritt A."/>
            <person name="Yoshinaga Y."/>
            <person name="Zwiers L.-H."/>
            <person name="Turgeon B."/>
            <person name="Goodwin S."/>
            <person name="Spatafora J."/>
            <person name="Crous P."/>
            <person name="Grigoriev I."/>
        </authorList>
    </citation>
    <scope>NUCLEOTIDE SEQUENCE</scope>
    <source>
        <strain evidence="7">CBS 115976</strain>
    </source>
</reference>
<evidence type="ECO:0000313" key="8">
    <source>
        <dbReference type="Proteomes" id="UP000799302"/>
    </source>
</evidence>
<feature type="disulfide bond" evidence="2">
    <location>
        <begin position="43"/>
        <end position="57"/>
    </location>
</feature>
<evidence type="ECO:0000256" key="4">
    <source>
        <dbReference type="SAM" id="SignalP"/>
    </source>
</evidence>
<dbReference type="PROSITE" id="PS50948">
    <property type="entry name" value="PAN"/>
    <property type="match status" value="2"/>
</dbReference>
<dbReference type="SMART" id="SM00473">
    <property type="entry name" value="PAN_AP"/>
    <property type="match status" value="4"/>
</dbReference>
<evidence type="ECO:0000259" key="6">
    <source>
        <dbReference type="PROSITE" id="PS50948"/>
    </source>
</evidence>
<feature type="region of interest" description="Disordered" evidence="3">
    <location>
        <begin position="697"/>
        <end position="732"/>
    </location>
</feature>
<dbReference type="GO" id="GO:0008061">
    <property type="term" value="F:chitin binding"/>
    <property type="evidence" value="ECO:0007669"/>
    <property type="project" value="UniProtKB-UniRule"/>
</dbReference>
<keyword evidence="1 2" id="KW-0147">Chitin-binding</keyword>
<sequence length="1541" mass="153279">MKIFVSSLFLVLLGPGALAKTVVSTNGKCGTGITCIGSYYGNCCSQWNWCGSTDDFCGAGCLSAFGSCSSSLSSTKASTLSTLKGSSSLVPSKATTSAKVSSKAATSSGISSTGSTASCGLVGYDSQNPSSYDYDGTAADATLAACGSRCQKSSTCLSFAFGSSACLLYTKVVANNIKLDSASPYTFYDVSCLSKASSIAPSSTSSNVAPSSSSKGSSSSQVLVTTSSTKTTSSSKVSTTASSTKTTSSVFSSKVSSLSSASTASSASDHNSPSPSTMSCGLIGYDLLKPASFSYNAKASLATLPACSALCKATSGCLSFAFGSGICDLYKAVVAGNFKANPSSPYAFYDLICPTSSAISSSSLILSSTASSSISSVVSSSSPTSSSITSTMSTDMSSFTSSASVSASCVPVCPMGSVSVASCDNLQDQGKCVNGQVVSCACVLKSRLRKRQSCQVRLNPVQCQAASPSTSSSMLSTSSTLPSSSTLSDSSISSTTSTLTSSASALAASCTPDCPLGSVTSITCLNGQDQGKCYNGQVITCSCSNLPTTNKKRAPLLAYCSYTLSPAQCVPSSSSISSSPPPASSSDISSSLESSSIATTASALSGSPASTVSSSSASLSATSSCIPECPLGNVDSINCDNNQDQGKCYDGQIINCSCQPLPTAAKKRAPIPYGVTCSYTLGPAQCAVSSSSVSSSWSESSSTDASTSTASSSTASTTSSSAPSISSSSPTSTVSSISASSTSSTSASCTPSCPLGVVGTLSPDCINNQDDGKCWNGQIVNCGTCQAIATSIPSKRSALLLVYSPSTCSYTLTPIPCLVSNSSSTISVSSSSSDILGSSTTSVSASQTGSASSSDIASSSSLSTASLTQSSTVSSAVPSASCTADCPNGSVDSVSCPDDTGKCYNGETIVCSCIATDKRKRSLYSEPLACSYTLNPAVCVSSSSAAILSSSSDTPSIPSTATSYMITTSPSMSFSQSASPSTSASSTACAPYTVYAEDTLPDGAVITQGVALSAEECYTEYCASDPQCTSFVFSASIFPGNQYCLTFHLIAGSVSGNPEAGADYYSVNNCPSSATNSGSPMPSAPSSSSSYVLSPPSNYVPNGSLSIFDNGPAGSVNDCFNTYCASDSRCTSFVFSASSDNCWVYNLVPGVDGGSTATGFDYYAATTCPLSSNIIASAISSTSSDSATTSSGSLTLSSPLSSSSVISSVTISSAAVVSSSSSSSAPNSISSSATSSALPSASACVVSYSLYLSNFQPSTVPSSIINYESANSVDDCYSTRCAPDTRCKSFLYSSDFGYCWIIGAAATSSGSPWTGYSLYAVNSCPVISPSLSSSAAGTSSIVFINSFMSSTVSGTPLVTSSSLSSSTDIVSSSSSPSSISLVPVVSPVSTSSAPIYSLSSSVMTWSESSFATSTSSLLSSSTITTSSSLSSSISSSSSNALSSSLLATSSSSSAAAAASPVCPAACPSVVSAPACNANDGACTGSGTSTSLRGTMNCSGADVSGTSCKLYNTIGLKLVPSSGSQSMVLVGAASTGSLCAPL</sequence>
<dbReference type="Proteomes" id="UP000799302">
    <property type="component" value="Unassembled WGS sequence"/>
</dbReference>
<keyword evidence="8" id="KW-1185">Reference proteome</keyword>
<comment type="caution">
    <text evidence="2">Lacks conserved residue(s) required for the propagation of feature annotation.</text>
</comment>
<feature type="domain" description="Apple" evidence="6">
    <location>
        <begin position="119"/>
        <end position="192"/>
    </location>
</feature>
<proteinExistence type="predicted"/>
<dbReference type="PROSITE" id="PS50941">
    <property type="entry name" value="CHIT_BIND_I_2"/>
    <property type="match status" value="1"/>
</dbReference>
<gene>
    <name evidence="7" type="ORF">BT63DRAFT_465016</name>
</gene>